<dbReference type="Proteomes" id="UP001556367">
    <property type="component" value="Unassembled WGS sequence"/>
</dbReference>
<evidence type="ECO:0000313" key="2">
    <source>
        <dbReference type="Proteomes" id="UP001556367"/>
    </source>
</evidence>
<evidence type="ECO:0000313" key="1">
    <source>
        <dbReference type="EMBL" id="KAL0960108.1"/>
    </source>
</evidence>
<keyword evidence="2" id="KW-1185">Reference proteome</keyword>
<organism evidence="1 2">
    <name type="scientific">Hohenbuehelia grisea</name>
    <dbReference type="NCBI Taxonomy" id="104357"/>
    <lineage>
        <taxon>Eukaryota</taxon>
        <taxon>Fungi</taxon>
        <taxon>Dikarya</taxon>
        <taxon>Basidiomycota</taxon>
        <taxon>Agaricomycotina</taxon>
        <taxon>Agaricomycetes</taxon>
        <taxon>Agaricomycetidae</taxon>
        <taxon>Agaricales</taxon>
        <taxon>Pleurotineae</taxon>
        <taxon>Pleurotaceae</taxon>
        <taxon>Hohenbuehelia</taxon>
    </lineage>
</organism>
<protein>
    <submittedName>
        <fullName evidence="1">Uncharacterized protein</fullName>
    </submittedName>
</protein>
<comment type="caution">
    <text evidence="1">The sequence shown here is derived from an EMBL/GenBank/DDBJ whole genome shotgun (WGS) entry which is preliminary data.</text>
</comment>
<gene>
    <name evidence="1" type="ORF">HGRIS_011750</name>
</gene>
<reference evidence="2" key="1">
    <citation type="submission" date="2024-06" db="EMBL/GenBank/DDBJ databases">
        <title>Multi-omics analyses provide insights into the biosynthesis of the anticancer antibiotic pleurotin in Hohenbuehelia grisea.</title>
        <authorList>
            <person name="Weaver J.A."/>
            <person name="Alberti F."/>
        </authorList>
    </citation>
    <scope>NUCLEOTIDE SEQUENCE [LARGE SCALE GENOMIC DNA]</scope>
    <source>
        <strain evidence="2">T-177</strain>
    </source>
</reference>
<dbReference type="EMBL" id="JASNQZ010000002">
    <property type="protein sequence ID" value="KAL0960108.1"/>
    <property type="molecule type" value="Genomic_DNA"/>
</dbReference>
<proteinExistence type="predicted"/>
<sequence>MGSNYVTSVGELCDDLLGAPRNPSTQSRIYHISSTEFLQMIKYRRIVAQVGESMRSTHADSAVRAGPPGAPITALRFNEFQRAPGNPTHLARPRNGGILSHAPSNAAAQVLNQQL</sequence>
<accession>A0ABR3JW23</accession>
<name>A0ABR3JW23_9AGAR</name>